<dbReference type="Proteomes" id="UP001642540">
    <property type="component" value="Unassembled WGS sequence"/>
</dbReference>
<accession>A0ABP1RP47</accession>
<protein>
    <submittedName>
        <fullName evidence="3">Uncharacterized protein</fullName>
    </submittedName>
</protein>
<feature type="transmembrane region" description="Helical" evidence="1">
    <location>
        <begin position="712"/>
        <end position="730"/>
    </location>
</feature>
<keyword evidence="1" id="KW-0472">Membrane</keyword>
<gene>
    <name evidence="3" type="ORF">ODALV1_LOCUS24417</name>
</gene>
<reference evidence="3 4" key="1">
    <citation type="submission" date="2024-08" db="EMBL/GenBank/DDBJ databases">
        <authorList>
            <person name="Cucini C."/>
            <person name="Frati F."/>
        </authorList>
    </citation>
    <scope>NUCLEOTIDE SEQUENCE [LARGE SCALE GENOMIC DNA]</scope>
</reference>
<dbReference type="Gene3D" id="1.10.287.70">
    <property type="match status" value="1"/>
</dbReference>
<feature type="transmembrane region" description="Helical" evidence="1">
    <location>
        <begin position="456"/>
        <end position="478"/>
    </location>
</feature>
<feature type="transmembrane region" description="Helical" evidence="1">
    <location>
        <begin position="397"/>
        <end position="416"/>
    </location>
</feature>
<evidence type="ECO:0000256" key="2">
    <source>
        <dbReference type="SAM" id="SignalP"/>
    </source>
</evidence>
<name>A0ABP1RP47_9HEXA</name>
<keyword evidence="4" id="KW-1185">Reference proteome</keyword>
<keyword evidence="1" id="KW-1133">Transmembrane helix</keyword>
<feature type="signal peptide" evidence="2">
    <location>
        <begin position="1"/>
        <end position="18"/>
    </location>
</feature>
<evidence type="ECO:0000313" key="3">
    <source>
        <dbReference type="EMBL" id="CAL8131979.1"/>
    </source>
</evidence>
<sequence>MMLILVLHFLILFNNLDPRYSYVKAIPQLQFPPKLDLNPLLNSFSNCLLHLTAYEFQLPTNRSTSEMQKLFPLDMKSFNEPAILSRYLVKLLNIEELYKRTNDDSTSHRTGNQTAFLFPPRVHNFLCVVQIYIIPQASILTSDVEDTMYFFRDGHGTIISPKVVNFTSKWAFEYKNAPTILKPEVYQVLVVDEPDRVLRSWSIYVDQDNAGVRRNTVANHFTKLVIKLTPETNDLHDAHLVYNDVLDYISVPIRTIFTSHASSMRASTELMLRKIYRRIKCNWFGGSKHMGYFKFQELAGSMSYATDDYTKYIGLRHFKSWMLSDLLVFQIEFPNCTLIQDMSNQEKVRRRGGTITFGDMATPYMAFEEGGFKFITCGGGEGGMMSLIGYVSAFDTYIWGWFAFFVFGVAISVFLLNNRHDLERKESERVSILNCIFMPIDTILEQGSPISDLGNVSQGICCILGVWILVVVVLSNAYKGQNITDLSSPIPPIKPTKFTELLAKNFTIYTYSDDEQLNEIDKWTEPFLNFFFTINRTNITDDYNQKPNILSKLVEEADPKNNIVQKYIRIHEKIHNFTSIELFNMSQNISYVGYLGKIKNCDNTAFMGWYDEIESSRLHLDDILLNAGRHYDKEFISISEEMLFQLRIGWTLKDVTIVTPDLPQRMSTLVESGIGKEWKTIETFVRNLQLAIKTNSRPIPLPTLKLNDNIGAVFYVHCVLLLLTCIVFIIEQCCEGGVFALNMLMKLFLRYYVTMKFLC</sequence>
<keyword evidence="2" id="KW-0732">Signal</keyword>
<dbReference type="EMBL" id="CAXLJM020000091">
    <property type="protein sequence ID" value="CAL8131979.1"/>
    <property type="molecule type" value="Genomic_DNA"/>
</dbReference>
<feature type="chain" id="PRO_5047160907" evidence="2">
    <location>
        <begin position="19"/>
        <end position="759"/>
    </location>
</feature>
<keyword evidence="1" id="KW-0812">Transmembrane</keyword>
<evidence type="ECO:0000313" key="4">
    <source>
        <dbReference type="Proteomes" id="UP001642540"/>
    </source>
</evidence>
<comment type="caution">
    <text evidence="3">The sequence shown here is derived from an EMBL/GenBank/DDBJ whole genome shotgun (WGS) entry which is preliminary data.</text>
</comment>
<organism evidence="3 4">
    <name type="scientific">Orchesella dallaii</name>
    <dbReference type="NCBI Taxonomy" id="48710"/>
    <lineage>
        <taxon>Eukaryota</taxon>
        <taxon>Metazoa</taxon>
        <taxon>Ecdysozoa</taxon>
        <taxon>Arthropoda</taxon>
        <taxon>Hexapoda</taxon>
        <taxon>Collembola</taxon>
        <taxon>Entomobryomorpha</taxon>
        <taxon>Entomobryoidea</taxon>
        <taxon>Orchesellidae</taxon>
        <taxon>Orchesellinae</taxon>
        <taxon>Orchesella</taxon>
    </lineage>
</organism>
<proteinExistence type="predicted"/>
<feature type="transmembrane region" description="Helical" evidence="1">
    <location>
        <begin position="736"/>
        <end position="753"/>
    </location>
</feature>
<evidence type="ECO:0000256" key="1">
    <source>
        <dbReference type="SAM" id="Phobius"/>
    </source>
</evidence>